<keyword evidence="10" id="KW-0472">Membrane</keyword>
<evidence type="ECO:0000256" key="2">
    <source>
        <dbReference type="ARBA" id="ARBA00010617"/>
    </source>
</evidence>
<evidence type="ECO:0000313" key="11">
    <source>
        <dbReference type="EMBL" id="PSN67414.1"/>
    </source>
</evidence>
<feature type="transmembrane region" description="Helical" evidence="10">
    <location>
        <begin position="6"/>
        <end position="26"/>
    </location>
</feature>
<accession>A0A2T2NPS0</accession>
<dbReference type="PANTHER" id="PTHR24287:SF17">
    <property type="entry name" value="P450, PUTATIVE (EUROFUNG)-RELATED"/>
    <property type="match status" value="1"/>
</dbReference>
<proteinExistence type="inferred from homology"/>
<comment type="cofactor">
    <cofactor evidence="1 8">
        <name>heme</name>
        <dbReference type="ChEBI" id="CHEBI:30413"/>
    </cofactor>
</comment>
<keyword evidence="12" id="KW-1185">Reference proteome</keyword>
<evidence type="ECO:0000256" key="1">
    <source>
        <dbReference type="ARBA" id="ARBA00001971"/>
    </source>
</evidence>
<reference evidence="11 12" key="1">
    <citation type="journal article" date="2018" name="Front. Microbiol.">
        <title>Genome-Wide Analysis of Corynespora cassiicola Leaf Fall Disease Putative Effectors.</title>
        <authorList>
            <person name="Lopez D."/>
            <person name="Ribeiro S."/>
            <person name="Label P."/>
            <person name="Fumanal B."/>
            <person name="Venisse J.S."/>
            <person name="Kohler A."/>
            <person name="de Oliveira R.R."/>
            <person name="Labutti K."/>
            <person name="Lipzen A."/>
            <person name="Lail K."/>
            <person name="Bauer D."/>
            <person name="Ohm R.A."/>
            <person name="Barry K.W."/>
            <person name="Spatafora J."/>
            <person name="Grigoriev I.V."/>
            <person name="Martin F.M."/>
            <person name="Pujade-Renaud V."/>
        </authorList>
    </citation>
    <scope>NUCLEOTIDE SEQUENCE [LARGE SCALE GENOMIC DNA]</scope>
    <source>
        <strain evidence="11 12">Philippines</strain>
    </source>
</reference>
<keyword evidence="3 8" id="KW-0349">Heme</keyword>
<dbReference type="EMBL" id="KZ678135">
    <property type="protein sequence ID" value="PSN67414.1"/>
    <property type="molecule type" value="Genomic_DNA"/>
</dbReference>
<dbReference type="PROSITE" id="PS00086">
    <property type="entry name" value="CYTOCHROME_P450"/>
    <property type="match status" value="1"/>
</dbReference>
<gene>
    <name evidence="11" type="ORF">BS50DRAFT_600803</name>
</gene>
<dbReference type="InterPro" id="IPR002402">
    <property type="entry name" value="Cyt_P450_E_grp-II"/>
</dbReference>
<evidence type="ECO:0000256" key="7">
    <source>
        <dbReference type="ARBA" id="ARBA00023033"/>
    </source>
</evidence>
<evidence type="ECO:0000256" key="8">
    <source>
        <dbReference type="PIRSR" id="PIRSR602402-1"/>
    </source>
</evidence>
<dbReference type="GO" id="GO:0005506">
    <property type="term" value="F:iron ion binding"/>
    <property type="evidence" value="ECO:0007669"/>
    <property type="project" value="InterPro"/>
</dbReference>
<dbReference type="STRING" id="1448308.A0A2T2NPS0"/>
<dbReference type="InterPro" id="IPR001128">
    <property type="entry name" value="Cyt_P450"/>
</dbReference>
<sequence>MANPLLFVVIGAWVAYILYTRISLYIARRRLILKNGCQPCFYTANKDPIFGLDILRINMRAAKSRTTLATNHGRFLGMKTHTFRSRVMNIPLIATCEPENIKTALSLKFKDYSLGLRKKTFGPLLGDGIFNADGERWANSRHLLRPNFAREQVADLEAFERHFQLFLQHVPTDGSPVDLQDLFFKLTIDTATEFLFNHSTNILKRSGPENDANNEDAAFSKAFTFAQADILTRMRLGFLDPLRKNQEGKDAIKICQAYVDRWVDEAVAWREEQQRKEKAGEAQKEEERYVFIHELAKQTNDKARIRHELMNVLLAGRDTTASLLSNMFFEIAKRPDIYAKLREEVASLDGRPPSYEELKNMKFVKWCINESLRLHPVVPGNTRLAIRDTILPRGGGPSGASPLFVPAGTLLGYSPWALHRREDFYGPTAHLFDPFRWESLRPGWEYLPFNGGPRICLGQQYALTEAGYVTARLVQSFEAMESRDVNGGVWVEGLTLTCCSGNGTRVSLTLAS</sequence>
<dbReference type="GO" id="GO:0020037">
    <property type="term" value="F:heme binding"/>
    <property type="evidence" value="ECO:0007669"/>
    <property type="project" value="InterPro"/>
</dbReference>
<comment type="similarity">
    <text evidence="2 9">Belongs to the cytochrome P450 family.</text>
</comment>
<evidence type="ECO:0000256" key="5">
    <source>
        <dbReference type="ARBA" id="ARBA00023002"/>
    </source>
</evidence>
<keyword evidence="7 9" id="KW-0503">Monooxygenase</keyword>
<dbReference type="Gene3D" id="1.10.630.10">
    <property type="entry name" value="Cytochrome P450"/>
    <property type="match status" value="1"/>
</dbReference>
<dbReference type="PRINTS" id="PR00464">
    <property type="entry name" value="EP450II"/>
</dbReference>
<evidence type="ECO:0000256" key="10">
    <source>
        <dbReference type="SAM" id="Phobius"/>
    </source>
</evidence>
<dbReference type="InterPro" id="IPR017972">
    <property type="entry name" value="Cyt_P450_CS"/>
</dbReference>
<dbReference type="Pfam" id="PF00067">
    <property type="entry name" value="p450"/>
    <property type="match status" value="1"/>
</dbReference>
<organism evidence="11 12">
    <name type="scientific">Corynespora cassiicola Philippines</name>
    <dbReference type="NCBI Taxonomy" id="1448308"/>
    <lineage>
        <taxon>Eukaryota</taxon>
        <taxon>Fungi</taxon>
        <taxon>Dikarya</taxon>
        <taxon>Ascomycota</taxon>
        <taxon>Pezizomycotina</taxon>
        <taxon>Dothideomycetes</taxon>
        <taxon>Pleosporomycetidae</taxon>
        <taxon>Pleosporales</taxon>
        <taxon>Corynesporascaceae</taxon>
        <taxon>Corynespora</taxon>
    </lineage>
</organism>
<keyword evidence="5 9" id="KW-0560">Oxidoreductase</keyword>
<feature type="binding site" description="axial binding residue" evidence="8">
    <location>
        <position position="456"/>
    </location>
    <ligand>
        <name>heme</name>
        <dbReference type="ChEBI" id="CHEBI:30413"/>
    </ligand>
    <ligandPart>
        <name>Fe</name>
        <dbReference type="ChEBI" id="CHEBI:18248"/>
    </ligandPart>
</feature>
<keyword evidence="10" id="KW-1133">Transmembrane helix</keyword>
<keyword evidence="10" id="KW-0812">Transmembrane</keyword>
<dbReference type="GO" id="GO:0016712">
    <property type="term" value="F:oxidoreductase activity, acting on paired donors, with incorporation or reduction of molecular oxygen, reduced flavin or flavoprotein as one donor, and incorporation of one atom of oxygen"/>
    <property type="evidence" value="ECO:0007669"/>
    <property type="project" value="InterPro"/>
</dbReference>
<dbReference type="SUPFAM" id="SSF48264">
    <property type="entry name" value="Cytochrome P450"/>
    <property type="match status" value="1"/>
</dbReference>
<dbReference type="InterPro" id="IPR036396">
    <property type="entry name" value="Cyt_P450_sf"/>
</dbReference>
<dbReference type="Proteomes" id="UP000240883">
    <property type="component" value="Unassembled WGS sequence"/>
</dbReference>
<evidence type="ECO:0000256" key="9">
    <source>
        <dbReference type="RuleBase" id="RU000461"/>
    </source>
</evidence>
<dbReference type="InterPro" id="IPR047146">
    <property type="entry name" value="Cyt_P450_E_CYP52_fungi"/>
</dbReference>
<dbReference type="AlphaFoldDB" id="A0A2T2NPS0"/>
<dbReference type="CDD" id="cd11063">
    <property type="entry name" value="CYP52"/>
    <property type="match status" value="1"/>
</dbReference>
<evidence type="ECO:0000256" key="6">
    <source>
        <dbReference type="ARBA" id="ARBA00023004"/>
    </source>
</evidence>
<dbReference type="PANTHER" id="PTHR24287">
    <property type="entry name" value="P450, PUTATIVE (EUROFUNG)-RELATED"/>
    <property type="match status" value="1"/>
</dbReference>
<evidence type="ECO:0000313" key="12">
    <source>
        <dbReference type="Proteomes" id="UP000240883"/>
    </source>
</evidence>
<dbReference type="InterPro" id="IPR002974">
    <property type="entry name" value="Cyt_P450_E_CYP52_ascomycetes"/>
</dbReference>
<dbReference type="PRINTS" id="PR00385">
    <property type="entry name" value="P450"/>
</dbReference>
<keyword evidence="4 8" id="KW-0479">Metal-binding</keyword>
<evidence type="ECO:0000256" key="3">
    <source>
        <dbReference type="ARBA" id="ARBA00022617"/>
    </source>
</evidence>
<name>A0A2T2NPS0_CORCC</name>
<dbReference type="PRINTS" id="PR01239">
    <property type="entry name" value="EP450IICYP52"/>
</dbReference>
<keyword evidence="6 8" id="KW-0408">Iron</keyword>
<protein>
    <submittedName>
        <fullName evidence="11">N-alkane-inducible cytochrome P450</fullName>
    </submittedName>
</protein>
<evidence type="ECO:0000256" key="4">
    <source>
        <dbReference type="ARBA" id="ARBA00022723"/>
    </source>
</evidence>
<dbReference type="OrthoDB" id="1470350at2759"/>